<dbReference type="Proteomes" id="UP000663870">
    <property type="component" value="Unassembled WGS sequence"/>
</dbReference>
<sequence>MNRMKTEARPYLWWSSLDKDIEDLTRQYQSCTENAKQPVKAPLRQRNI</sequence>
<protein>
    <submittedName>
        <fullName evidence="2">Uncharacterized protein</fullName>
    </submittedName>
</protein>
<dbReference type="Proteomes" id="UP000663854">
    <property type="component" value="Unassembled WGS sequence"/>
</dbReference>
<name>A0A816FPG0_9BILA</name>
<reference evidence="2" key="1">
    <citation type="submission" date="2021-02" db="EMBL/GenBank/DDBJ databases">
        <authorList>
            <person name="Nowell W R."/>
        </authorList>
    </citation>
    <scope>NUCLEOTIDE SEQUENCE</scope>
</reference>
<dbReference type="AlphaFoldDB" id="A0A816FPG0"/>
<comment type="caution">
    <text evidence="2">The sequence shown here is derived from an EMBL/GenBank/DDBJ whole genome shotgun (WGS) entry which is preliminary data.</text>
</comment>
<proteinExistence type="predicted"/>
<dbReference type="EMBL" id="CAJNOL010013590">
    <property type="protein sequence ID" value="CAF1664384.1"/>
    <property type="molecule type" value="Genomic_DNA"/>
</dbReference>
<accession>A0A816FPG0</accession>
<organism evidence="2 3">
    <name type="scientific">Rotaria sordida</name>
    <dbReference type="NCBI Taxonomy" id="392033"/>
    <lineage>
        <taxon>Eukaryota</taxon>
        <taxon>Metazoa</taxon>
        <taxon>Spiralia</taxon>
        <taxon>Gnathifera</taxon>
        <taxon>Rotifera</taxon>
        <taxon>Eurotatoria</taxon>
        <taxon>Bdelloidea</taxon>
        <taxon>Philodinida</taxon>
        <taxon>Philodinidae</taxon>
        <taxon>Rotaria</taxon>
    </lineage>
</organism>
<evidence type="ECO:0000313" key="3">
    <source>
        <dbReference type="Proteomes" id="UP000663870"/>
    </source>
</evidence>
<evidence type="ECO:0000313" key="1">
    <source>
        <dbReference type="EMBL" id="CAF1528147.1"/>
    </source>
</evidence>
<keyword evidence="3" id="KW-1185">Reference proteome</keyword>
<feature type="non-terminal residue" evidence="2">
    <location>
        <position position="48"/>
    </location>
</feature>
<gene>
    <name evidence="2" type="ORF">JXQ802_LOCUS56577</name>
    <name evidence="1" type="ORF">PYM288_LOCUS40006</name>
</gene>
<evidence type="ECO:0000313" key="2">
    <source>
        <dbReference type="EMBL" id="CAF1664384.1"/>
    </source>
</evidence>
<dbReference type="EMBL" id="CAJNOH010011733">
    <property type="protein sequence ID" value="CAF1528147.1"/>
    <property type="molecule type" value="Genomic_DNA"/>
</dbReference>